<gene>
    <name evidence="2" type="ORF">Micbo1qcDRAFT_200031</name>
</gene>
<protein>
    <recommendedName>
        <fullName evidence="4">Myb-like domain-containing protein</fullName>
    </recommendedName>
</protein>
<sequence length="129" mass="13776">MSSSTSKYSAKDMDILVAAWKTSKVDWQALAELGLYKNAQSARASFDAFKRRVFGADYNPGSQTGAAGSTDAAPGSAQKKPATPRKRKGKAAEPSPAQAVGDVADDEPESSIKKVKKDVVEHEKSEEEE</sequence>
<name>A0A136JJK2_9PEZI</name>
<accession>A0A136JJK2</accession>
<feature type="region of interest" description="Disordered" evidence="1">
    <location>
        <begin position="57"/>
        <end position="129"/>
    </location>
</feature>
<evidence type="ECO:0000313" key="3">
    <source>
        <dbReference type="Proteomes" id="UP000070501"/>
    </source>
</evidence>
<dbReference type="EMBL" id="KQ964245">
    <property type="protein sequence ID" value="KXJ97323.1"/>
    <property type="molecule type" value="Genomic_DNA"/>
</dbReference>
<feature type="compositionally biased region" description="Basic and acidic residues" evidence="1">
    <location>
        <begin position="117"/>
        <end position="129"/>
    </location>
</feature>
<reference evidence="3" key="1">
    <citation type="submission" date="2016-02" db="EMBL/GenBank/DDBJ databases">
        <title>Draft genome sequence of Microdochium bolleyi, a fungal endophyte of beachgrass.</title>
        <authorList>
            <consortium name="DOE Joint Genome Institute"/>
            <person name="David A.S."/>
            <person name="May G."/>
            <person name="Haridas S."/>
            <person name="Lim J."/>
            <person name="Wang M."/>
            <person name="Labutti K."/>
            <person name="Lipzen A."/>
            <person name="Barry K."/>
            <person name="Grigoriev I.V."/>
        </authorList>
    </citation>
    <scope>NUCLEOTIDE SEQUENCE [LARGE SCALE GENOMIC DNA]</scope>
    <source>
        <strain evidence="3">J235TASD1</strain>
    </source>
</reference>
<dbReference type="OrthoDB" id="5403747at2759"/>
<dbReference type="InParanoid" id="A0A136JJK2"/>
<organism evidence="2 3">
    <name type="scientific">Microdochium bolleyi</name>
    <dbReference type="NCBI Taxonomy" id="196109"/>
    <lineage>
        <taxon>Eukaryota</taxon>
        <taxon>Fungi</taxon>
        <taxon>Dikarya</taxon>
        <taxon>Ascomycota</taxon>
        <taxon>Pezizomycotina</taxon>
        <taxon>Sordariomycetes</taxon>
        <taxon>Xylariomycetidae</taxon>
        <taxon>Xylariales</taxon>
        <taxon>Microdochiaceae</taxon>
        <taxon>Microdochium</taxon>
    </lineage>
</organism>
<proteinExistence type="predicted"/>
<dbReference type="AlphaFoldDB" id="A0A136JJK2"/>
<evidence type="ECO:0008006" key="4">
    <source>
        <dbReference type="Google" id="ProtNLM"/>
    </source>
</evidence>
<dbReference type="Proteomes" id="UP000070501">
    <property type="component" value="Unassembled WGS sequence"/>
</dbReference>
<evidence type="ECO:0000256" key="1">
    <source>
        <dbReference type="SAM" id="MobiDB-lite"/>
    </source>
</evidence>
<evidence type="ECO:0000313" key="2">
    <source>
        <dbReference type="EMBL" id="KXJ97323.1"/>
    </source>
</evidence>
<keyword evidence="3" id="KW-1185">Reference proteome</keyword>